<evidence type="ECO:0000313" key="4">
    <source>
        <dbReference type="Proteomes" id="UP000095284"/>
    </source>
</evidence>
<protein>
    <recommendedName>
        <fullName evidence="1">RNA-dependent RNA polymerase</fullName>
        <ecNumber evidence="1">2.7.7.48</ecNumber>
    </recommendedName>
</protein>
<dbReference type="GO" id="GO:0031380">
    <property type="term" value="C:nuclear RNA-directed RNA polymerase complex"/>
    <property type="evidence" value="ECO:0007669"/>
    <property type="project" value="TreeGrafter"/>
</dbReference>
<dbReference type="GO" id="GO:0030422">
    <property type="term" value="P:siRNA processing"/>
    <property type="evidence" value="ECO:0007669"/>
    <property type="project" value="TreeGrafter"/>
</dbReference>
<dbReference type="PANTHER" id="PTHR23079:SF57">
    <property type="entry name" value="RNA-DIRECTED RNA POLYMERASE"/>
    <property type="match status" value="1"/>
</dbReference>
<dbReference type="InterPro" id="IPR057596">
    <property type="entry name" value="RDRP_core"/>
</dbReference>
<dbReference type="EC" id="2.7.7.48" evidence="1"/>
<reference evidence="5" key="1">
    <citation type="submission" date="2016-11" db="UniProtKB">
        <authorList>
            <consortium name="WormBaseParasite"/>
        </authorList>
    </citation>
    <scope>IDENTIFICATION</scope>
</reference>
<keyword evidence="1" id="KW-0694">RNA-binding</keyword>
<dbReference type="GO" id="GO:0003968">
    <property type="term" value="F:RNA-directed RNA polymerase activity"/>
    <property type="evidence" value="ECO:0007669"/>
    <property type="project" value="UniProtKB-KW"/>
</dbReference>
<dbReference type="GO" id="GO:0003723">
    <property type="term" value="F:RNA binding"/>
    <property type="evidence" value="ECO:0007669"/>
    <property type="project" value="UniProtKB-KW"/>
</dbReference>
<organism evidence="4 5">
    <name type="scientific">Bursaphelenchus xylophilus</name>
    <name type="common">Pinewood nematode worm</name>
    <name type="synonym">Aphelenchoides xylophilus</name>
    <dbReference type="NCBI Taxonomy" id="6326"/>
    <lineage>
        <taxon>Eukaryota</taxon>
        <taxon>Metazoa</taxon>
        <taxon>Ecdysozoa</taxon>
        <taxon>Nematoda</taxon>
        <taxon>Chromadorea</taxon>
        <taxon>Rhabditida</taxon>
        <taxon>Tylenchina</taxon>
        <taxon>Tylenchomorpha</taxon>
        <taxon>Aphelenchoidea</taxon>
        <taxon>Aphelenchoididae</taxon>
        <taxon>Bursaphelenchus</taxon>
    </lineage>
</organism>
<evidence type="ECO:0000256" key="1">
    <source>
        <dbReference type="RuleBase" id="RU363098"/>
    </source>
</evidence>
<comment type="similarity">
    <text evidence="1">Belongs to the RdRP family.</text>
</comment>
<keyword evidence="1" id="KW-0548">Nucleotidyltransferase</keyword>
<dbReference type="WBParaSite" id="BXY_1317700.1">
    <property type="protein sequence ID" value="BXY_1317700.1"/>
    <property type="gene ID" value="BXY_1317700"/>
</dbReference>
<name>A0A1I7SJF3_BURXY</name>
<proteinExistence type="inferred from homology"/>
<feature type="region of interest" description="Disordered" evidence="2">
    <location>
        <begin position="146"/>
        <end position="195"/>
    </location>
</feature>
<accession>A0A1I7SJF3</accession>
<dbReference type="PANTHER" id="PTHR23079">
    <property type="entry name" value="RNA-DEPENDENT RNA POLYMERASE"/>
    <property type="match status" value="1"/>
</dbReference>
<evidence type="ECO:0000313" key="5">
    <source>
        <dbReference type="WBParaSite" id="BXY_1317700.1"/>
    </source>
</evidence>
<dbReference type="Proteomes" id="UP000095284">
    <property type="component" value="Unplaced"/>
</dbReference>
<comment type="catalytic activity">
    <reaction evidence="1">
        <text>RNA(n) + a ribonucleoside 5'-triphosphate = RNA(n+1) + diphosphate</text>
        <dbReference type="Rhea" id="RHEA:21248"/>
        <dbReference type="Rhea" id="RHEA-COMP:14527"/>
        <dbReference type="Rhea" id="RHEA-COMP:17342"/>
        <dbReference type="ChEBI" id="CHEBI:33019"/>
        <dbReference type="ChEBI" id="CHEBI:61557"/>
        <dbReference type="ChEBI" id="CHEBI:140395"/>
        <dbReference type="EC" id="2.7.7.48"/>
    </reaction>
</comment>
<dbReference type="AlphaFoldDB" id="A0A1I7SJF3"/>
<evidence type="ECO:0000259" key="3">
    <source>
        <dbReference type="Pfam" id="PF05183"/>
    </source>
</evidence>
<dbReference type="eggNOG" id="KOG0988">
    <property type="taxonomic scope" value="Eukaryota"/>
</dbReference>
<sequence>MGGPVLITKNPMVVAGDVRMFTAVDIPALHHLCDVVVFPRHGPRPHPDEMAGSDLDGDEYSVIWDPGLYLERNEDAFDYTAPPVNPEEVDEEKMREQMADFFVKYVSQDSIGKIANAFLVKADQLGLNSKVCHNIAVKNMEAVDFPKTGKPPSPLAKGDPVRKIDSEKATRFPDFMEKTQESSYESPRLNGRLFR</sequence>
<evidence type="ECO:0000256" key="2">
    <source>
        <dbReference type="SAM" id="MobiDB-lite"/>
    </source>
</evidence>
<feature type="domain" description="RDRP core" evidence="3">
    <location>
        <begin position="2"/>
        <end position="195"/>
    </location>
</feature>
<dbReference type="Pfam" id="PF05183">
    <property type="entry name" value="RdRP"/>
    <property type="match status" value="1"/>
</dbReference>
<feature type="compositionally biased region" description="Basic and acidic residues" evidence="2">
    <location>
        <begin position="159"/>
        <end position="180"/>
    </location>
</feature>
<keyword evidence="1" id="KW-0808">Transferase</keyword>
<dbReference type="InterPro" id="IPR007855">
    <property type="entry name" value="RDRP"/>
</dbReference>
<keyword evidence="1" id="KW-0696">RNA-directed RNA polymerase</keyword>